<feature type="compositionally biased region" description="Low complexity" evidence="1">
    <location>
        <begin position="1"/>
        <end position="19"/>
    </location>
</feature>
<dbReference type="Proteomes" id="UP000549457">
    <property type="component" value="Unassembled WGS sequence"/>
</dbReference>
<name>A0A840SMZ3_9RHOB</name>
<accession>A0A840SMZ3</accession>
<evidence type="ECO:0000256" key="1">
    <source>
        <dbReference type="SAM" id="MobiDB-lite"/>
    </source>
</evidence>
<dbReference type="AlphaFoldDB" id="A0A840SMZ3"/>
<organism evidence="2 3">
    <name type="scientific">Amaricoccus macauensis</name>
    <dbReference type="NCBI Taxonomy" id="57001"/>
    <lineage>
        <taxon>Bacteria</taxon>
        <taxon>Pseudomonadati</taxon>
        <taxon>Pseudomonadota</taxon>
        <taxon>Alphaproteobacteria</taxon>
        <taxon>Rhodobacterales</taxon>
        <taxon>Paracoccaceae</taxon>
        <taxon>Amaricoccus</taxon>
    </lineage>
</organism>
<sequence length="228" mass="25473">MQVAAQQPDQPVAQVAAVEQRQEDEDEDDTGRGNRGERRHDPLGRRLEGRGGFRDDFDLRGGRPLIAAHRLLDLVLHRGHRLPRTVEHPGPGHALPEVGDLGADRALVGRDLGTERAHLRADDEPEHQHEGHDDDEHRNDREDARQAAPRKPGDERAEGEADEKRNRQRDQDVLADVEAEQDERTDRQPRRKPHDVGLLPRVLRVVHVVPPLPAPLASRAAVATSTGD</sequence>
<comment type="caution">
    <text evidence="2">The sequence shown here is derived from an EMBL/GenBank/DDBJ whole genome shotgun (WGS) entry which is preliminary data.</text>
</comment>
<feature type="compositionally biased region" description="Basic and acidic residues" evidence="1">
    <location>
        <begin position="30"/>
        <end position="60"/>
    </location>
</feature>
<evidence type="ECO:0000313" key="3">
    <source>
        <dbReference type="Proteomes" id="UP000549457"/>
    </source>
</evidence>
<feature type="region of interest" description="Disordered" evidence="1">
    <location>
        <begin position="1"/>
        <end position="60"/>
    </location>
</feature>
<feature type="compositionally biased region" description="Basic and acidic residues" evidence="1">
    <location>
        <begin position="118"/>
        <end position="172"/>
    </location>
</feature>
<feature type="region of interest" description="Disordered" evidence="1">
    <location>
        <begin position="118"/>
        <end position="198"/>
    </location>
</feature>
<protein>
    <submittedName>
        <fullName evidence="2">Uncharacterized protein</fullName>
    </submittedName>
</protein>
<reference evidence="2 3" key="1">
    <citation type="submission" date="2020-08" db="EMBL/GenBank/DDBJ databases">
        <title>Genomic Encyclopedia of Type Strains, Phase IV (KMG-IV): sequencing the most valuable type-strain genomes for metagenomic binning, comparative biology and taxonomic classification.</title>
        <authorList>
            <person name="Goeker M."/>
        </authorList>
    </citation>
    <scope>NUCLEOTIDE SEQUENCE [LARGE SCALE GENOMIC DNA]</scope>
    <source>
        <strain evidence="2 3">DSM 101730</strain>
    </source>
</reference>
<evidence type="ECO:0000313" key="2">
    <source>
        <dbReference type="EMBL" id="MBB5221236.1"/>
    </source>
</evidence>
<keyword evidence="3" id="KW-1185">Reference proteome</keyword>
<gene>
    <name evidence="2" type="ORF">HNP73_001157</name>
</gene>
<proteinExistence type="predicted"/>
<dbReference type="EMBL" id="JACHFM010000001">
    <property type="protein sequence ID" value="MBB5221236.1"/>
    <property type="molecule type" value="Genomic_DNA"/>
</dbReference>